<accession>A0AAW9V9B4</accession>
<dbReference type="GO" id="GO:0003677">
    <property type="term" value="F:DNA binding"/>
    <property type="evidence" value="ECO:0007669"/>
    <property type="project" value="InterPro"/>
</dbReference>
<dbReference type="PROSITE" id="PS50943">
    <property type="entry name" value="HTH_CROC1"/>
    <property type="match status" value="1"/>
</dbReference>
<evidence type="ECO:0000256" key="1">
    <source>
        <dbReference type="SAM" id="MobiDB-lite"/>
    </source>
</evidence>
<comment type="caution">
    <text evidence="3">The sequence shown here is derived from an EMBL/GenBank/DDBJ whole genome shotgun (WGS) entry which is preliminary data.</text>
</comment>
<reference evidence="3 4" key="1">
    <citation type="submission" date="2019-10" db="EMBL/GenBank/DDBJ databases">
        <title>Comparative genomic analysis of Providencia.</title>
        <authorList>
            <person name="Yuan C."/>
            <person name="Wei Y."/>
            <person name="Yin Z."/>
        </authorList>
    </citation>
    <scope>NUCLEOTIDE SEQUENCE [LARGE SCALE GENOMIC DNA]</scope>
    <source>
        <strain evidence="4">wls1934</strain>
    </source>
</reference>
<protein>
    <submittedName>
        <fullName evidence="3">Helix-turn-helix domain-containing protein</fullName>
    </submittedName>
</protein>
<name>A0AAW9V9B4_9GAMM</name>
<proteinExistence type="predicted"/>
<dbReference type="SMART" id="SM00530">
    <property type="entry name" value="HTH_XRE"/>
    <property type="match status" value="1"/>
</dbReference>
<organism evidence="3 4">
    <name type="scientific">Providencia alcalifaciens</name>
    <dbReference type="NCBI Taxonomy" id="126385"/>
    <lineage>
        <taxon>Bacteria</taxon>
        <taxon>Pseudomonadati</taxon>
        <taxon>Pseudomonadota</taxon>
        <taxon>Gammaproteobacteria</taxon>
        <taxon>Enterobacterales</taxon>
        <taxon>Morganellaceae</taxon>
        <taxon>Providencia</taxon>
    </lineage>
</organism>
<feature type="compositionally biased region" description="Polar residues" evidence="1">
    <location>
        <begin position="75"/>
        <end position="89"/>
    </location>
</feature>
<dbReference type="InterPro" id="IPR010982">
    <property type="entry name" value="Lambda_DNA-bd_dom_sf"/>
</dbReference>
<dbReference type="Proteomes" id="UP000449944">
    <property type="component" value="Unassembled WGS sequence"/>
</dbReference>
<dbReference type="AlphaFoldDB" id="A0AAW9V9B4"/>
<dbReference type="CDD" id="cd00093">
    <property type="entry name" value="HTH_XRE"/>
    <property type="match status" value="1"/>
</dbReference>
<evidence type="ECO:0000313" key="3">
    <source>
        <dbReference type="EMBL" id="MTC34340.1"/>
    </source>
</evidence>
<dbReference type="Gene3D" id="1.10.260.40">
    <property type="entry name" value="lambda repressor-like DNA-binding domains"/>
    <property type="match status" value="1"/>
</dbReference>
<feature type="domain" description="HTH cro/C1-type" evidence="2">
    <location>
        <begin position="7"/>
        <end position="62"/>
    </location>
</feature>
<dbReference type="Pfam" id="PF01381">
    <property type="entry name" value="HTH_3"/>
    <property type="match status" value="1"/>
</dbReference>
<feature type="region of interest" description="Disordered" evidence="1">
    <location>
        <begin position="73"/>
        <end position="97"/>
    </location>
</feature>
<dbReference type="SUPFAM" id="SSF47413">
    <property type="entry name" value="lambda repressor-like DNA-binding domains"/>
    <property type="match status" value="1"/>
</dbReference>
<dbReference type="InterPro" id="IPR001387">
    <property type="entry name" value="Cro/C1-type_HTH"/>
</dbReference>
<sequence>MNISEKLKAIRTAEGLTQVQLCEIMELSISTLKKVEAGYNDPALATIMKITKHPKFQKYALWLISDTTAPEAGQISPTLSPDGQNNKILSHSDRKTG</sequence>
<dbReference type="EMBL" id="WLUB01000024">
    <property type="protein sequence ID" value="MTC34340.1"/>
    <property type="molecule type" value="Genomic_DNA"/>
</dbReference>
<evidence type="ECO:0000313" key="4">
    <source>
        <dbReference type="Proteomes" id="UP000449944"/>
    </source>
</evidence>
<evidence type="ECO:0000259" key="2">
    <source>
        <dbReference type="PROSITE" id="PS50943"/>
    </source>
</evidence>
<gene>
    <name evidence="3" type="ORF">GKR67_06905</name>
</gene>